<comment type="caution">
    <text evidence="3">The sequence shown here is derived from an EMBL/GenBank/DDBJ whole genome shotgun (WGS) entry which is preliminary data.</text>
</comment>
<organism evidence="3 4">
    <name type="scientific">Polarella glacialis</name>
    <name type="common">Dinoflagellate</name>
    <dbReference type="NCBI Taxonomy" id="89957"/>
    <lineage>
        <taxon>Eukaryota</taxon>
        <taxon>Sar</taxon>
        <taxon>Alveolata</taxon>
        <taxon>Dinophyceae</taxon>
        <taxon>Suessiales</taxon>
        <taxon>Suessiaceae</taxon>
        <taxon>Polarella</taxon>
    </lineage>
</organism>
<dbReference type="Proteomes" id="UP000654075">
    <property type="component" value="Unassembled WGS sequence"/>
</dbReference>
<feature type="non-terminal residue" evidence="3">
    <location>
        <position position="1"/>
    </location>
</feature>
<name>A0A813KSY3_POLGL</name>
<feature type="compositionally biased region" description="Basic and acidic residues" evidence="1">
    <location>
        <begin position="74"/>
        <end position="91"/>
    </location>
</feature>
<accession>A0A813KSY3</accession>
<dbReference type="AlphaFoldDB" id="A0A813KSY3"/>
<dbReference type="EMBL" id="CAJNNW010031738">
    <property type="protein sequence ID" value="CAE8708699.1"/>
    <property type="molecule type" value="Genomic_DNA"/>
</dbReference>
<feature type="region of interest" description="Disordered" evidence="1">
    <location>
        <begin position="74"/>
        <end position="159"/>
    </location>
</feature>
<evidence type="ECO:0000313" key="3">
    <source>
        <dbReference type="EMBL" id="CAE8708699.1"/>
    </source>
</evidence>
<protein>
    <submittedName>
        <fullName evidence="3">Uncharacterized protein</fullName>
    </submittedName>
</protein>
<evidence type="ECO:0000313" key="5">
    <source>
        <dbReference type="Proteomes" id="UP000654075"/>
    </source>
</evidence>
<dbReference type="Proteomes" id="UP000626109">
    <property type="component" value="Unassembled WGS sequence"/>
</dbReference>
<evidence type="ECO:0000313" key="2">
    <source>
        <dbReference type="EMBL" id="CAE8643573.1"/>
    </source>
</evidence>
<feature type="compositionally biased region" description="Gly residues" evidence="1">
    <location>
        <begin position="92"/>
        <end position="108"/>
    </location>
</feature>
<gene>
    <name evidence="2" type="ORF">PGLA1383_LOCUS57892</name>
    <name evidence="3" type="ORF">PGLA2088_LOCUS35049</name>
</gene>
<keyword evidence="5" id="KW-1185">Reference proteome</keyword>
<evidence type="ECO:0000256" key="1">
    <source>
        <dbReference type="SAM" id="MobiDB-lite"/>
    </source>
</evidence>
<feature type="compositionally biased region" description="Basic and acidic residues" evidence="1">
    <location>
        <begin position="123"/>
        <end position="142"/>
    </location>
</feature>
<dbReference type="EMBL" id="CAJNNV010033398">
    <property type="protein sequence ID" value="CAE8643573.1"/>
    <property type="molecule type" value="Genomic_DNA"/>
</dbReference>
<proteinExistence type="predicted"/>
<evidence type="ECO:0000313" key="4">
    <source>
        <dbReference type="Proteomes" id="UP000626109"/>
    </source>
</evidence>
<sequence length="159" mass="17117">VSRLPSEPAADNQEVLDCFNALLASRGEGRTLEVDRRDPQQEWASIAVSNQETADVCVAMSRVKQLLLRGKQLKVEHHRGREGVGRGRGRGDGASGRGSFGSRAGGTEAGDDERGNRQRLRKFRDGRGGGHLSSEGRPERFGTGDGGSTRPRNYGASES</sequence>
<reference evidence="3" key="1">
    <citation type="submission" date="2021-02" db="EMBL/GenBank/DDBJ databases">
        <authorList>
            <person name="Dougan E. K."/>
            <person name="Rhodes N."/>
            <person name="Thang M."/>
            <person name="Chan C."/>
        </authorList>
    </citation>
    <scope>NUCLEOTIDE SEQUENCE</scope>
</reference>